<dbReference type="Proteomes" id="UP001597302">
    <property type="component" value="Unassembled WGS sequence"/>
</dbReference>
<gene>
    <name evidence="1" type="ORF">ACFQ5P_19550</name>
</gene>
<name>A0ABW4E436_9RHOB</name>
<dbReference type="EMBL" id="JBHTOQ010000065">
    <property type="protein sequence ID" value="MFD1483491.1"/>
    <property type="molecule type" value="Genomic_DNA"/>
</dbReference>
<proteinExistence type="predicted"/>
<evidence type="ECO:0000313" key="2">
    <source>
        <dbReference type="Proteomes" id="UP001597302"/>
    </source>
</evidence>
<sequence>MAGLRLKQVRDVVERVTDTNGWGDFFAAGASADAESLAQDLEAEHRVVGQRETFELEEREAHKQAKH</sequence>
<dbReference type="RefSeq" id="WP_131578118.1">
    <property type="nucleotide sequence ID" value="NZ_CBCSAJ010000108.1"/>
</dbReference>
<comment type="caution">
    <text evidence="1">The sequence shown here is derived from an EMBL/GenBank/DDBJ whole genome shotgun (WGS) entry which is preliminary data.</text>
</comment>
<evidence type="ECO:0000313" key="1">
    <source>
        <dbReference type="EMBL" id="MFD1483491.1"/>
    </source>
</evidence>
<keyword evidence="2" id="KW-1185">Reference proteome</keyword>
<organism evidence="1 2">
    <name type="scientific">Paracoccus nototheniae</name>
    <dbReference type="NCBI Taxonomy" id="2489002"/>
    <lineage>
        <taxon>Bacteria</taxon>
        <taxon>Pseudomonadati</taxon>
        <taxon>Pseudomonadota</taxon>
        <taxon>Alphaproteobacteria</taxon>
        <taxon>Rhodobacterales</taxon>
        <taxon>Paracoccaceae</taxon>
        <taxon>Paracoccus</taxon>
    </lineage>
</organism>
<accession>A0ABW4E436</accession>
<reference evidence="2" key="1">
    <citation type="journal article" date="2019" name="Int. J. Syst. Evol. Microbiol.">
        <title>The Global Catalogue of Microorganisms (GCM) 10K type strain sequencing project: providing services to taxonomists for standard genome sequencing and annotation.</title>
        <authorList>
            <consortium name="The Broad Institute Genomics Platform"/>
            <consortium name="The Broad Institute Genome Sequencing Center for Infectious Disease"/>
            <person name="Wu L."/>
            <person name="Ma J."/>
        </authorList>
    </citation>
    <scope>NUCLEOTIDE SEQUENCE [LARGE SCALE GENOMIC DNA]</scope>
    <source>
        <strain evidence="2">CCM 8875</strain>
    </source>
</reference>
<protein>
    <submittedName>
        <fullName evidence="1">Uncharacterized protein</fullName>
    </submittedName>
</protein>